<accession>A0A9D1JY23</accession>
<evidence type="ECO:0000313" key="1">
    <source>
        <dbReference type="EMBL" id="HIS73583.1"/>
    </source>
</evidence>
<dbReference type="Proteomes" id="UP000886865">
    <property type="component" value="Unassembled WGS sequence"/>
</dbReference>
<name>A0A9D1JY23_9BACT</name>
<dbReference type="AlphaFoldDB" id="A0A9D1JY23"/>
<reference evidence="1" key="1">
    <citation type="submission" date="2020-10" db="EMBL/GenBank/DDBJ databases">
        <authorList>
            <person name="Gilroy R."/>
        </authorList>
    </citation>
    <scope>NUCLEOTIDE SEQUENCE</scope>
    <source>
        <strain evidence="1">CHK152-2871</strain>
    </source>
</reference>
<dbReference type="EMBL" id="DVJQ01000010">
    <property type="protein sequence ID" value="HIS73583.1"/>
    <property type="molecule type" value="Genomic_DNA"/>
</dbReference>
<gene>
    <name evidence="1" type="ORF">IAA86_01020</name>
</gene>
<sequence>MQNTNNNAQYIKDRKKVSGLILDVLAQKITVLQALKEYPKNLGDTTLNAAFHALVHFEADEDLRKKDEMYRTEQDSYLEDIANILSDGSPLPFNIIEEYNKYHKDSLIYPNIDKKTVIERLKKMINL</sequence>
<evidence type="ECO:0000313" key="2">
    <source>
        <dbReference type="Proteomes" id="UP000886865"/>
    </source>
</evidence>
<organism evidence="1 2">
    <name type="scientific">Candidatus Galligastranaerophilus intestinavium</name>
    <dbReference type="NCBI Taxonomy" id="2840836"/>
    <lineage>
        <taxon>Bacteria</taxon>
        <taxon>Candidatus Galligastranaerophilus</taxon>
    </lineage>
</organism>
<comment type="caution">
    <text evidence="1">The sequence shown here is derived from an EMBL/GenBank/DDBJ whole genome shotgun (WGS) entry which is preliminary data.</text>
</comment>
<reference evidence="1" key="2">
    <citation type="journal article" date="2021" name="PeerJ">
        <title>Extensive microbial diversity within the chicken gut microbiome revealed by metagenomics and culture.</title>
        <authorList>
            <person name="Gilroy R."/>
            <person name="Ravi A."/>
            <person name="Getino M."/>
            <person name="Pursley I."/>
            <person name="Horton D.L."/>
            <person name="Alikhan N.F."/>
            <person name="Baker D."/>
            <person name="Gharbi K."/>
            <person name="Hall N."/>
            <person name="Watson M."/>
            <person name="Adriaenssens E.M."/>
            <person name="Foster-Nyarko E."/>
            <person name="Jarju S."/>
            <person name="Secka A."/>
            <person name="Antonio M."/>
            <person name="Oren A."/>
            <person name="Chaudhuri R.R."/>
            <person name="La Ragione R."/>
            <person name="Hildebrand F."/>
            <person name="Pallen M.J."/>
        </authorList>
    </citation>
    <scope>NUCLEOTIDE SEQUENCE</scope>
    <source>
        <strain evidence="1">CHK152-2871</strain>
    </source>
</reference>
<proteinExistence type="predicted"/>
<protein>
    <submittedName>
        <fullName evidence="1">Uncharacterized protein</fullName>
    </submittedName>
</protein>